<evidence type="ECO:0000256" key="2">
    <source>
        <dbReference type="ARBA" id="ARBA00007812"/>
    </source>
</evidence>
<dbReference type="EMBL" id="RBNJ01002914">
    <property type="protein sequence ID" value="RUS31479.1"/>
    <property type="molecule type" value="Genomic_DNA"/>
</dbReference>
<protein>
    <recommendedName>
        <fullName evidence="9">2-hydroxyacyl-CoA lyase</fullName>
        <ecNumber evidence="9">4.1.2.63</ecNumber>
    </recommendedName>
</protein>
<dbReference type="CDD" id="cd07035">
    <property type="entry name" value="TPP_PYR_POX_like"/>
    <property type="match status" value="1"/>
</dbReference>
<dbReference type="FunFam" id="3.40.50.1220:FF:000006">
    <property type="entry name" value="2-hydroxyacyl-CoA lyase 1"/>
    <property type="match status" value="1"/>
</dbReference>
<keyword evidence="15" id="KW-1185">Reference proteome</keyword>
<comment type="catalytic activity">
    <reaction evidence="8">
        <text>an (R)-2-hydroxy-long-chain-fatty acyl-CoA = a long-chain fatty aldehyde + formyl-CoA</text>
        <dbReference type="Rhea" id="RHEA:67444"/>
        <dbReference type="ChEBI" id="CHEBI:17176"/>
        <dbReference type="ChEBI" id="CHEBI:57376"/>
        <dbReference type="ChEBI" id="CHEBI:170012"/>
        <dbReference type="EC" id="4.1.2.63"/>
    </reaction>
    <physiologicalReaction direction="left-to-right" evidence="8">
        <dbReference type="Rhea" id="RHEA:67445"/>
    </physiologicalReaction>
</comment>
<organism evidence="14 15">
    <name type="scientific">Jimgerdemannia flammicorona</name>
    <dbReference type="NCBI Taxonomy" id="994334"/>
    <lineage>
        <taxon>Eukaryota</taxon>
        <taxon>Fungi</taxon>
        <taxon>Fungi incertae sedis</taxon>
        <taxon>Mucoromycota</taxon>
        <taxon>Mucoromycotina</taxon>
        <taxon>Endogonomycetes</taxon>
        <taxon>Endogonales</taxon>
        <taxon>Endogonaceae</taxon>
        <taxon>Jimgerdemannia</taxon>
    </lineage>
</organism>
<dbReference type="PROSITE" id="PS00187">
    <property type="entry name" value="TPP_ENZYMES"/>
    <property type="match status" value="1"/>
</dbReference>
<dbReference type="InterPro" id="IPR045025">
    <property type="entry name" value="HACL1-like"/>
</dbReference>
<evidence type="ECO:0000256" key="7">
    <source>
        <dbReference type="ARBA" id="ARBA00044451"/>
    </source>
</evidence>
<evidence type="ECO:0000256" key="1">
    <source>
        <dbReference type="ARBA" id="ARBA00001964"/>
    </source>
</evidence>
<dbReference type="InterPro" id="IPR011766">
    <property type="entry name" value="TPP_enzyme_TPP-bd"/>
</dbReference>
<gene>
    <name evidence="14" type="ORF">BC938DRAFT_477728</name>
</gene>
<comment type="catalytic activity">
    <reaction evidence="7">
        <text>a 2-hydroxy-3-methyl fatty acyl-CoA = a 2-methyl-branched fatty aldehyde + formyl-CoA</text>
        <dbReference type="Rhea" id="RHEA:25375"/>
        <dbReference type="ChEBI" id="CHEBI:49188"/>
        <dbReference type="ChEBI" id="CHEBI:57376"/>
        <dbReference type="ChEBI" id="CHEBI:58783"/>
        <dbReference type="EC" id="4.1.2.63"/>
    </reaction>
    <physiologicalReaction direction="left-to-right" evidence="7">
        <dbReference type="Rhea" id="RHEA:25376"/>
    </physiologicalReaction>
</comment>
<dbReference type="Pfam" id="PF02776">
    <property type="entry name" value="TPP_enzyme_N"/>
    <property type="match status" value="1"/>
</dbReference>
<dbReference type="CDD" id="cd02004">
    <property type="entry name" value="TPP_BZL_OCoD_HPCL"/>
    <property type="match status" value="1"/>
</dbReference>
<dbReference type="InterPro" id="IPR029061">
    <property type="entry name" value="THDP-binding"/>
</dbReference>
<dbReference type="InterPro" id="IPR029035">
    <property type="entry name" value="DHS-like_NAD/FAD-binding_dom"/>
</dbReference>
<evidence type="ECO:0000256" key="4">
    <source>
        <dbReference type="ARBA" id="ARBA00022842"/>
    </source>
</evidence>
<keyword evidence="6" id="KW-0456">Lyase</keyword>
<name>A0A433QNZ7_9FUNG</name>
<dbReference type="GO" id="GO:0000287">
    <property type="term" value="F:magnesium ion binding"/>
    <property type="evidence" value="ECO:0007669"/>
    <property type="project" value="InterPro"/>
</dbReference>
<dbReference type="PANTHER" id="PTHR43710">
    <property type="entry name" value="2-HYDROXYACYL-COA LYASE"/>
    <property type="match status" value="1"/>
</dbReference>
<feature type="domain" description="Thiamine pyrophosphate enzyme central" evidence="11">
    <location>
        <begin position="226"/>
        <end position="355"/>
    </location>
</feature>
<accession>A0A433QNZ7</accession>
<dbReference type="GO" id="GO:0005777">
    <property type="term" value="C:peroxisome"/>
    <property type="evidence" value="ECO:0007669"/>
    <property type="project" value="TreeGrafter"/>
</dbReference>
<dbReference type="InterPro" id="IPR000399">
    <property type="entry name" value="TPP-bd_CS"/>
</dbReference>
<keyword evidence="4" id="KW-0460">Magnesium</keyword>
<proteinExistence type="inferred from homology"/>
<dbReference type="GO" id="GO:0001561">
    <property type="term" value="P:fatty acid alpha-oxidation"/>
    <property type="evidence" value="ECO:0007669"/>
    <property type="project" value="TreeGrafter"/>
</dbReference>
<comment type="similarity">
    <text evidence="2 10">Belongs to the TPP enzyme family.</text>
</comment>
<dbReference type="GO" id="GO:0030976">
    <property type="term" value="F:thiamine pyrophosphate binding"/>
    <property type="evidence" value="ECO:0007669"/>
    <property type="project" value="InterPro"/>
</dbReference>
<evidence type="ECO:0000259" key="12">
    <source>
        <dbReference type="Pfam" id="PF02775"/>
    </source>
</evidence>
<evidence type="ECO:0000313" key="15">
    <source>
        <dbReference type="Proteomes" id="UP000274822"/>
    </source>
</evidence>
<dbReference type="SUPFAM" id="SSF52518">
    <property type="entry name" value="Thiamin diphosphate-binding fold (THDP-binding)"/>
    <property type="match status" value="2"/>
</dbReference>
<evidence type="ECO:0000259" key="11">
    <source>
        <dbReference type="Pfam" id="PF00205"/>
    </source>
</evidence>
<dbReference type="Pfam" id="PF00205">
    <property type="entry name" value="TPP_enzyme_M"/>
    <property type="match status" value="1"/>
</dbReference>
<evidence type="ECO:0000256" key="9">
    <source>
        <dbReference type="ARBA" id="ARBA00044518"/>
    </source>
</evidence>
<evidence type="ECO:0000259" key="13">
    <source>
        <dbReference type="Pfam" id="PF02776"/>
    </source>
</evidence>
<keyword evidence="5 10" id="KW-0786">Thiamine pyrophosphate</keyword>
<dbReference type="InterPro" id="IPR012001">
    <property type="entry name" value="Thiamin_PyroP_enz_TPP-bd_dom"/>
</dbReference>
<dbReference type="Pfam" id="PF02775">
    <property type="entry name" value="TPP_enzyme_C"/>
    <property type="match status" value="1"/>
</dbReference>
<reference evidence="14 15" key="1">
    <citation type="journal article" date="2018" name="New Phytol.">
        <title>Phylogenomics of Endogonaceae and evolution of mycorrhizas within Mucoromycota.</title>
        <authorList>
            <person name="Chang Y."/>
            <person name="Desiro A."/>
            <person name="Na H."/>
            <person name="Sandor L."/>
            <person name="Lipzen A."/>
            <person name="Clum A."/>
            <person name="Barry K."/>
            <person name="Grigoriev I.V."/>
            <person name="Martin F.M."/>
            <person name="Stajich J.E."/>
            <person name="Smith M.E."/>
            <person name="Bonito G."/>
            <person name="Spatafora J.W."/>
        </authorList>
    </citation>
    <scope>NUCLEOTIDE SEQUENCE [LARGE SCALE GENOMIC DNA]</scope>
    <source>
        <strain evidence="14 15">AD002</strain>
    </source>
</reference>
<feature type="domain" description="Thiamine pyrophosphate enzyme N-terminal TPP-binding" evidence="13">
    <location>
        <begin position="6"/>
        <end position="116"/>
    </location>
</feature>
<dbReference type="Gene3D" id="3.40.50.1220">
    <property type="entry name" value="TPP-binding domain"/>
    <property type="match status" value="1"/>
</dbReference>
<dbReference type="Proteomes" id="UP000274822">
    <property type="component" value="Unassembled WGS sequence"/>
</dbReference>
<keyword evidence="3" id="KW-0479">Metal-binding</keyword>
<evidence type="ECO:0000256" key="5">
    <source>
        <dbReference type="ARBA" id="ARBA00023052"/>
    </source>
</evidence>
<comment type="cofactor">
    <cofactor evidence="1">
        <name>thiamine diphosphate</name>
        <dbReference type="ChEBI" id="CHEBI:58937"/>
    </cofactor>
</comment>
<evidence type="ECO:0000256" key="8">
    <source>
        <dbReference type="ARBA" id="ARBA00044454"/>
    </source>
</evidence>
<dbReference type="GO" id="GO:0106359">
    <property type="term" value="F:2-hydroxyacyl-CoA lyase activity"/>
    <property type="evidence" value="ECO:0007669"/>
    <property type="project" value="UniProtKB-EC"/>
</dbReference>
<dbReference type="EC" id="4.1.2.63" evidence="9"/>
<dbReference type="AlphaFoldDB" id="A0A433QNZ7"/>
<dbReference type="Gene3D" id="3.40.50.970">
    <property type="match status" value="2"/>
</dbReference>
<evidence type="ECO:0000256" key="3">
    <source>
        <dbReference type="ARBA" id="ARBA00022723"/>
    </source>
</evidence>
<dbReference type="InterPro" id="IPR012000">
    <property type="entry name" value="Thiamin_PyroP_enz_cen_dom"/>
</dbReference>
<comment type="caution">
    <text evidence="14">The sequence shown here is derived from an EMBL/GenBank/DDBJ whole genome shotgun (WGS) entry which is preliminary data.</text>
</comment>
<evidence type="ECO:0000256" key="10">
    <source>
        <dbReference type="RuleBase" id="RU362132"/>
    </source>
</evidence>
<dbReference type="PANTHER" id="PTHR43710:SF2">
    <property type="entry name" value="2-HYDROXYACYL-COA LYASE 1"/>
    <property type="match status" value="1"/>
</dbReference>
<feature type="domain" description="Thiamine pyrophosphate enzyme TPP-binding" evidence="12">
    <location>
        <begin position="422"/>
        <end position="573"/>
    </location>
</feature>
<sequence length="595" mass="63518">MSNTTTGATIIATALKAQRVDVIFGIVGIPVVEVAEACTAQGIKFIGFRNEQSASYAASAYGFLTGRPGVCLTVGGPGVVHGLAGLANAKPVVMLAGSSDTHEQGMGAFQELDQVEVCRPFTKYAVRPSSISQIPFVLEKAFRSSIYGRPGACYIDLVGVTILTSAGQTFLPLPSYSVILRNIRCASFSPGDYIQSHISNARVAAILASSLPVADPPISLSDPNSIASAVELLRGASRPLVIVGKGASYSRAEKEVLQFVERTNIPFLPTPMGKGLVPDTHPLCVAAARSKAIAEADVVLLLGARLNWILHFGSSPRFNNAVKFIQADIHPEESSGRVVPVVSLIGHIPAVLSQLLTHPDLPTHPPTSVYAQGLHQKVVDNLRKTEQLGTQKRLGMPMTYQTAFWEIKRQLPSTGVVYVSEGANTMDIARTMFDVAEPRCRVDSGTFATMGVGMGFAIAAQVVYPDKRVVAIVGDSAFGFSAMELETAARANFPLIIIVINNNGIYHGLDSAEFTKSRKDGTLPSTALSVDTRYDLISEACGGRGWFVRTTEELGEAVRQSLAETSKTCVINVAIVPGGRKKLEFAWQTKTDSKL</sequence>
<dbReference type="SUPFAM" id="SSF52467">
    <property type="entry name" value="DHS-like NAD/FAD-binding domain"/>
    <property type="match status" value="1"/>
</dbReference>
<evidence type="ECO:0000256" key="6">
    <source>
        <dbReference type="ARBA" id="ARBA00023239"/>
    </source>
</evidence>
<evidence type="ECO:0000313" key="14">
    <source>
        <dbReference type="EMBL" id="RUS31479.1"/>
    </source>
</evidence>